<organism evidence="2 3">
    <name type="scientific">Olea europaea subsp. europaea</name>
    <dbReference type="NCBI Taxonomy" id="158383"/>
    <lineage>
        <taxon>Eukaryota</taxon>
        <taxon>Viridiplantae</taxon>
        <taxon>Streptophyta</taxon>
        <taxon>Embryophyta</taxon>
        <taxon>Tracheophyta</taxon>
        <taxon>Spermatophyta</taxon>
        <taxon>Magnoliopsida</taxon>
        <taxon>eudicotyledons</taxon>
        <taxon>Gunneridae</taxon>
        <taxon>Pentapetalae</taxon>
        <taxon>asterids</taxon>
        <taxon>lamiids</taxon>
        <taxon>Lamiales</taxon>
        <taxon>Oleaceae</taxon>
        <taxon>Oleeae</taxon>
        <taxon>Olea</taxon>
    </lineage>
</organism>
<accession>A0A8S0SLE7</accession>
<evidence type="ECO:0000256" key="1">
    <source>
        <dbReference type="SAM" id="MobiDB-lite"/>
    </source>
</evidence>
<name>A0A8S0SLE7_OLEEU</name>
<reference evidence="2 3" key="1">
    <citation type="submission" date="2019-12" db="EMBL/GenBank/DDBJ databases">
        <authorList>
            <person name="Alioto T."/>
            <person name="Alioto T."/>
            <person name="Gomez Garrido J."/>
        </authorList>
    </citation>
    <scope>NUCLEOTIDE SEQUENCE [LARGE SCALE GENOMIC DNA]</scope>
</reference>
<dbReference type="AlphaFoldDB" id="A0A8S0SLE7"/>
<protein>
    <submittedName>
        <fullName evidence="2">Uncharacterized protein</fullName>
    </submittedName>
</protein>
<feature type="compositionally biased region" description="Low complexity" evidence="1">
    <location>
        <begin position="28"/>
        <end position="38"/>
    </location>
</feature>
<proteinExistence type="predicted"/>
<gene>
    <name evidence="2" type="ORF">OLEA9_A087878</name>
</gene>
<dbReference type="PANTHER" id="PTHR33401:SF2">
    <property type="entry name" value="OS03G0138400 PROTEIN"/>
    <property type="match status" value="1"/>
</dbReference>
<feature type="region of interest" description="Disordered" evidence="1">
    <location>
        <begin position="25"/>
        <end position="46"/>
    </location>
</feature>
<keyword evidence="3" id="KW-1185">Reference proteome</keyword>
<dbReference type="Proteomes" id="UP000594638">
    <property type="component" value="Unassembled WGS sequence"/>
</dbReference>
<dbReference type="Gramene" id="OE9A087878T1">
    <property type="protein sequence ID" value="OE9A087878C1"/>
    <property type="gene ID" value="OE9A087878"/>
</dbReference>
<evidence type="ECO:0000313" key="3">
    <source>
        <dbReference type="Proteomes" id="UP000594638"/>
    </source>
</evidence>
<sequence length="84" mass="9492">MEDSLHIVESPKVILNEEIEGDDESRTLLPSKKGGLSKNKGKPRRKVQWLDKNGDKLAEVLEFQPSDMSDSDEEDSDSCICRIM</sequence>
<dbReference type="EMBL" id="CACTIH010005439">
    <property type="protein sequence ID" value="CAA2992611.1"/>
    <property type="molecule type" value="Genomic_DNA"/>
</dbReference>
<dbReference type="PANTHER" id="PTHR33401">
    <property type="entry name" value="LIGHT-HARVESTING COMPLEX-LIKE PROTEIN OHP2, CHLOROPLASTIC"/>
    <property type="match status" value="1"/>
</dbReference>
<comment type="caution">
    <text evidence="2">The sequence shown here is derived from an EMBL/GenBank/DDBJ whole genome shotgun (WGS) entry which is preliminary data.</text>
</comment>
<evidence type="ECO:0000313" key="2">
    <source>
        <dbReference type="EMBL" id="CAA2992611.1"/>
    </source>
</evidence>